<feature type="binding site" evidence="9">
    <location>
        <position position="133"/>
    </location>
    <ligand>
        <name>FMN</name>
        <dbReference type="ChEBI" id="CHEBI:58210"/>
    </ligand>
</feature>
<dbReference type="SUPFAM" id="SSF51395">
    <property type="entry name" value="FMN-linked oxidoreductases"/>
    <property type="match status" value="1"/>
</dbReference>
<feature type="binding site" evidence="9">
    <location>
        <position position="64"/>
    </location>
    <ligand>
        <name>FMN</name>
        <dbReference type="ChEBI" id="CHEBI:58210"/>
    </ligand>
</feature>
<evidence type="ECO:0000256" key="5">
    <source>
        <dbReference type="ARBA" id="ARBA00022857"/>
    </source>
</evidence>
<dbReference type="Proteomes" id="UP000284465">
    <property type="component" value="Unassembled WGS sequence"/>
</dbReference>
<comment type="cofactor">
    <cofactor evidence="1 7 9">
        <name>FMN</name>
        <dbReference type="ChEBI" id="CHEBI:58210"/>
    </cofactor>
</comment>
<keyword evidence="4 7" id="KW-0819">tRNA processing</keyword>
<dbReference type="InterPro" id="IPR035587">
    <property type="entry name" value="DUS-like_FMN-bd"/>
</dbReference>
<evidence type="ECO:0000256" key="1">
    <source>
        <dbReference type="ARBA" id="ARBA00001917"/>
    </source>
</evidence>
<dbReference type="GO" id="GO:0050660">
    <property type="term" value="F:flavin adenine dinucleotide binding"/>
    <property type="evidence" value="ECO:0007669"/>
    <property type="project" value="InterPro"/>
</dbReference>
<dbReference type="InterPro" id="IPR001269">
    <property type="entry name" value="DUS_fam"/>
</dbReference>
<dbReference type="PANTHER" id="PTHR45846">
    <property type="entry name" value="TRNA-DIHYDROURIDINE(47) SYNTHASE [NAD(P)(+)]-LIKE"/>
    <property type="match status" value="1"/>
</dbReference>
<dbReference type="Gene3D" id="3.20.20.70">
    <property type="entry name" value="Aldolase class I"/>
    <property type="match status" value="1"/>
</dbReference>
<dbReference type="CDD" id="cd02801">
    <property type="entry name" value="DUS_like_FMN"/>
    <property type="match status" value="1"/>
</dbReference>
<feature type="domain" description="DUS-like FMN-binding" evidence="10">
    <location>
        <begin position="8"/>
        <end position="206"/>
    </location>
</feature>
<evidence type="ECO:0000256" key="2">
    <source>
        <dbReference type="ARBA" id="ARBA00022630"/>
    </source>
</evidence>
<organism evidence="11 12">
    <name type="scientific">Roseburia intestinalis</name>
    <dbReference type="NCBI Taxonomy" id="166486"/>
    <lineage>
        <taxon>Bacteria</taxon>
        <taxon>Bacillati</taxon>
        <taxon>Bacillota</taxon>
        <taxon>Clostridia</taxon>
        <taxon>Lachnospirales</taxon>
        <taxon>Lachnospiraceae</taxon>
        <taxon>Roseburia</taxon>
    </lineage>
</organism>
<dbReference type="RefSeq" id="WP_118592399.1">
    <property type="nucleotide sequence ID" value="NZ_QSFP01000035.1"/>
</dbReference>
<feature type="binding site" evidence="9">
    <location>
        <position position="162"/>
    </location>
    <ligand>
        <name>FMN</name>
        <dbReference type="ChEBI" id="CHEBI:58210"/>
    </ligand>
</feature>
<evidence type="ECO:0000256" key="6">
    <source>
        <dbReference type="ARBA" id="ARBA00023002"/>
    </source>
</evidence>
<dbReference type="PIRSF" id="PIRSF006621">
    <property type="entry name" value="Dus"/>
    <property type="match status" value="1"/>
</dbReference>
<evidence type="ECO:0000256" key="3">
    <source>
        <dbReference type="ARBA" id="ARBA00022643"/>
    </source>
</evidence>
<evidence type="ECO:0000259" key="10">
    <source>
        <dbReference type="Pfam" id="PF01207"/>
    </source>
</evidence>
<evidence type="ECO:0000256" key="9">
    <source>
        <dbReference type="PIRSR" id="PIRSR006621-2"/>
    </source>
</evidence>
<dbReference type="EC" id="1.3.1.-" evidence="7"/>
<dbReference type="Pfam" id="PF01207">
    <property type="entry name" value="Dus"/>
    <property type="match status" value="1"/>
</dbReference>
<dbReference type="AlphaFoldDB" id="A0A3R6A167"/>
<name>A0A3R6A167_9FIRM</name>
<evidence type="ECO:0000313" key="12">
    <source>
        <dbReference type="Proteomes" id="UP000284465"/>
    </source>
</evidence>
<dbReference type="InterPro" id="IPR018517">
    <property type="entry name" value="tRNA_hU_synthase_CS"/>
</dbReference>
<evidence type="ECO:0000256" key="8">
    <source>
        <dbReference type="PIRSR" id="PIRSR006621-1"/>
    </source>
</evidence>
<comment type="caution">
    <text evidence="11">The sequence shown here is derived from an EMBL/GenBank/DDBJ whole genome shotgun (WGS) entry which is preliminary data.</text>
</comment>
<gene>
    <name evidence="11" type="ORF">DW927_18500</name>
</gene>
<dbReference type="GO" id="GO:0017150">
    <property type="term" value="F:tRNA dihydrouridine synthase activity"/>
    <property type="evidence" value="ECO:0007669"/>
    <property type="project" value="InterPro"/>
</dbReference>
<keyword evidence="5" id="KW-0521">NADP</keyword>
<dbReference type="PANTHER" id="PTHR45846:SF1">
    <property type="entry name" value="TRNA-DIHYDROURIDINE(47) SYNTHASE [NAD(P)(+)]-LIKE"/>
    <property type="match status" value="1"/>
</dbReference>
<dbReference type="InterPro" id="IPR013785">
    <property type="entry name" value="Aldolase_TIM"/>
</dbReference>
<comment type="function">
    <text evidence="7">Catalyzes the synthesis of 5,6-dihydrouridine (D), a modified base found in the D-loop of most tRNAs, via the reduction of the C5-C6 double bond in target uridines.</text>
</comment>
<feature type="active site" description="Proton donor" evidence="8">
    <location>
        <position position="94"/>
    </location>
</feature>
<dbReference type="PROSITE" id="PS01136">
    <property type="entry name" value="UPF0034"/>
    <property type="match status" value="1"/>
</dbReference>
<evidence type="ECO:0000256" key="7">
    <source>
        <dbReference type="PIRNR" id="PIRNR006621"/>
    </source>
</evidence>
<proteinExistence type="inferred from homology"/>
<evidence type="ECO:0000256" key="4">
    <source>
        <dbReference type="ARBA" id="ARBA00022694"/>
    </source>
</evidence>
<reference evidence="11 12" key="1">
    <citation type="submission" date="2018-08" db="EMBL/GenBank/DDBJ databases">
        <title>A genome reference for cultivated species of the human gut microbiota.</title>
        <authorList>
            <person name="Zou Y."/>
            <person name="Xue W."/>
            <person name="Luo G."/>
        </authorList>
    </citation>
    <scope>NUCLEOTIDE SEQUENCE [LARGE SCALE GENOMIC DNA]</scope>
    <source>
        <strain evidence="11 12">AM43-11</strain>
    </source>
</reference>
<keyword evidence="9" id="KW-0547">Nucleotide-binding</keyword>
<dbReference type="GO" id="GO:0003723">
    <property type="term" value="F:RNA binding"/>
    <property type="evidence" value="ECO:0007669"/>
    <property type="project" value="TreeGrafter"/>
</dbReference>
<protein>
    <recommendedName>
        <fullName evidence="7">tRNA-dihydrouridine synthase</fullName>
        <ecNumber evidence="7">1.3.1.-</ecNumber>
    </recommendedName>
</protein>
<dbReference type="EMBL" id="QSFP01000035">
    <property type="protein sequence ID" value="RHA63017.1"/>
    <property type="molecule type" value="Genomic_DNA"/>
</dbReference>
<sequence length="335" mass="39067">MTKMKFYLAPMEGLTGFVFRNAYQKHFGNIDTYFTPFINNKKMNYKEIKDILPEHNEGMHVVPQILTNRAEDFLAIAKELGNYGYESVNLNLGCPSGTVVAKHRGAGFLAVPEELDHFLEEIFAECPLRISVKTRVGVNDAGEWEHLLSIYEKYPMEELIIHPRVQKDFYNNTPDMEAFLYAVENSRHTLCYNGDICSVEDYRTWRQQMEEKRKCAFMQESGQQTDPEDTGSLVSHLMLGRGVLKNPGLIGKLTGHAPITKDQFHAFHDDILKGYLDVMSGERNTLFRMKELWFYFAKYFTEPEKYVKQINKTQHVAEYRVIVDNLFREQEWEQK</sequence>
<comment type="similarity">
    <text evidence="7">Belongs to the dus family.</text>
</comment>
<evidence type="ECO:0000313" key="11">
    <source>
        <dbReference type="EMBL" id="RHA63017.1"/>
    </source>
</evidence>
<accession>A0A3R6A167</accession>
<keyword evidence="3 7" id="KW-0288">FMN</keyword>
<keyword evidence="2 7" id="KW-0285">Flavoprotein</keyword>
<keyword evidence="6 7" id="KW-0560">Oxidoreductase</keyword>